<dbReference type="InterPro" id="IPR000064">
    <property type="entry name" value="NLP_P60_dom"/>
</dbReference>
<dbReference type="GO" id="GO:0008234">
    <property type="term" value="F:cysteine-type peptidase activity"/>
    <property type="evidence" value="ECO:0007669"/>
    <property type="project" value="UniProtKB-KW"/>
</dbReference>
<dbReference type="InterPro" id="IPR038765">
    <property type="entry name" value="Papain-like_cys_pep_sf"/>
</dbReference>
<evidence type="ECO:0000259" key="5">
    <source>
        <dbReference type="PROSITE" id="PS51935"/>
    </source>
</evidence>
<evidence type="ECO:0000313" key="7">
    <source>
        <dbReference type="Proteomes" id="UP000199300"/>
    </source>
</evidence>
<proteinExistence type="inferred from homology"/>
<reference evidence="6 7" key="1">
    <citation type="submission" date="2016-10" db="EMBL/GenBank/DDBJ databases">
        <authorList>
            <person name="de Groot N.N."/>
        </authorList>
    </citation>
    <scope>NUCLEOTIDE SEQUENCE [LARGE SCALE GENOMIC DNA]</scope>
    <source>
        <strain evidence="6 7">CGMCC 1.10434</strain>
    </source>
</reference>
<sequence length="338" mass="38752">MAQAQLNQIVKQTVAYSYMVSQPFSVYVDAYPVFQNYWLMNQEEHVFVYGQHSTTIRIIQQKLNNLHYYDETIDGEFGLLTEYALKKFQREHFIEIDGTINTETIQAIMDAEYRFYLSELKSFDRSFQFGEKNEEVEKLQKALFYFGFYQANIDQIYGPITEAALLEAKEAFSLPMTVEITEAFVETIQAETVPEIVEPKQKTDNTSKQEVKQIKKIPQDSNQIIESAKALQGIPYLWGGTSTSGFDCSGFLQYVFSENSITIPRTVADIWNQSSHVDQASLGDIVFFETYKKGPSHAGIYLGNDQFIHASASNGVTISNLTESYWQQRYLGSRRISN</sequence>
<keyword evidence="4" id="KW-0788">Thiol protease</keyword>
<dbReference type="InterPro" id="IPR036365">
    <property type="entry name" value="PGBD-like_sf"/>
</dbReference>
<dbReference type="Pfam" id="PF00877">
    <property type="entry name" value="NLPC_P60"/>
    <property type="match status" value="1"/>
</dbReference>
<evidence type="ECO:0000256" key="3">
    <source>
        <dbReference type="ARBA" id="ARBA00022801"/>
    </source>
</evidence>
<dbReference type="AlphaFoldDB" id="A0A1H8GML1"/>
<dbReference type="InterPro" id="IPR051202">
    <property type="entry name" value="Peptidase_C40"/>
</dbReference>
<dbReference type="STRING" id="872970.SAMN04488134_101102"/>
<feature type="domain" description="NlpC/P60" evidence="5">
    <location>
        <begin position="218"/>
        <end position="337"/>
    </location>
</feature>
<keyword evidence="7" id="KW-1185">Reference proteome</keyword>
<organism evidence="6 7">
    <name type="scientific">Amphibacillus marinus</name>
    <dbReference type="NCBI Taxonomy" id="872970"/>
    <lineage>
        <taxon>Bacteria</taxon>
        <taxon>Bacillati</taxon>
        <taxon>Bacillota</taxon>
        <taxon>Bacilli</taxon>
        <taxon>Bacillales</taxon>
        <taxon>Bacillaceae</taxon>
        <taxon>Amphibacillus</taxon>
    </lineage>
</organism>
<keyword evidence="2" id="KW-0645">Protease</keyword>
<dbReference type="EMBL" id="FODJ01000001">
    <property type="protein sequence ID" value="SEN44707.1"/>
    <property type="molecule type" value="Genomic_DNA"/>
</dbReference>
<dbReference type="SUPFAM" id="SSF47090">
    <property type="entry name" value="PGBD-like"/>
    <property type="match status" value="2"/>
</dbReference>
<gene>
    <name evidence="6" type="ORF">SAMN04488134_101102</name>
</gene>
<dbReference type="Proteomes" id="UP000199300">
    <property type="component" value="Unassembled WGS sequence"/>
</dbReference>
<dbReference type="PANTHER" id="PTHR47053:SF1">
    <property type="entry name" value="MUREIN DD-ENDOPEPTIDASE MEPH-RELATED"/>
    <property type="match status" value="1"/>
</dbReference>
<dbReference type="InterPro" id="IPR002477">
    <property type="entry name" value="Peptidoglycan-bd-like"/>
</dbReference>
<dbReference type="GO" id="GO:0006508">
    <property type="term" value="P:proteolysis"/>
    <property type="evidence" value="ECO:0007669"/>
    <property type="project" value="UniProtKB-KW"/>
</dbReference>
<accession>A0A1H8GML1</accession>
<name>A0A1H8GML1_9BACI</name>
<evidence type="ECO:0000256" key="2">
    <source>
        <dbReference type="ARBA" id="ARBA00022670"/>
    </source>
</evidence>
<dbReference type="SUPFAM" id="SSF54001">
    <property type="entry name" value="Cysteine proteinases"/>
    <property type="match status" value="1"/>
</dbReference>
<dbReference type="PROSITE" id="PS51935">
    <property type="entry name" value="NLPC_P60"/>
    <property type="match status" value="1"/>
</dbReference>
<dbReference type="Gene3D" id="3.90.1720.10">
    <property type="entry name" value="endopeptidase domain like (from Nostoc punctiforme)"/>
    <property type="match status" value="1"/>
</dbReference>
<keyword evidence="3 6" id="KW-0378">Hydrolase</keyword>
<protein>
    <submittedName>
        <fullName evidence="6">Cell wall-associated hydrolase, NlpC family</fullName>
    </submittedName>
</protein>
<dbReference type="InterPro" id="IPR036366">
    <property type="entry name" value="PGBDSf"/>
</dbReference>
<evidence type="ECO:0000256" key="1">
    <source>
        <dbReference type="ARBA" id="ARBA00007074"/>
    </source>
</evidence>
<evidence type="ECO:0000256" key="4">
    <source>
        <dbReference type="ARBA" id="ARBA00022807"/>
    </source>
</evidence>
<dbReference type="Pfam" id="PF01471">
    <property type="entry name" value="PG_binding_1"/>
    <property type="match status" value="2"/>
</dbReference>
<comment type="similarity">
    <text evidence="1">Belongs to the peptidase C40 family.</text>
</comment>
<dbReference type="PANTHER" id="PTHR47053">
    <property type="entry name" value="MUREIN DD-ENDOPEPTIDASE MEPH-RELATED"/>
    <property type="match status" value="1"/>
</dbReference>
<dbReference type="Gene3D" id="1.10.101.10">
    <property type="entry name" value="PGBD-like superfamily/PGBD"/>
    <property type="match status" value="2"/>
</dbReference>
<evidence type="ECO:0000313" key="6">
    <source>
        <dbReference type="EMBL" id="SEN44707.1"/>
    </source>
</evidence>